<dbReference type="CDD" id="cd16341">
    <property type="entry name" value="FdhE"/>
    <property type="match status" value="1"/>
</dbReference>
<dbReference type="SUPFAM" id="SSF144020">
    <property type="entry name" value="FdhE-like"/>
    <property type="match status" value="1"/>
</dbReference>
<dbReference type="Proteomes" id="UP000434052">
    <property type="component" value="Unassembled WGS sequence"/>
</dbReference>
<evidence type="ECO:0000313" key="2">
    <source>
        <dbReference type="Proteomes" id="UP000434052"/>
    </source>
</evidence>
<evidence type="ECO:0008006" key="3">
    <source>
        <dbReference type="Google" id="ProtNLM"/>
    </source>
</evidence>
<dbReference type="GO" id="GO:0008199">
    <property type="term" value="F:ferric iron binding"/>
    <property type="evidence" value="ECO:0007669"/>
    <property type="project" value="TreeGrafter"/>
</dbReference>
<dbReference type="Gene3D" id="3.90.1670.10">
    <property type="entry name" value="FdhE-like domain"/>
    <property type="match status" value="1"/>
</dbReference>
<name>A0A6P1ZLD9_9BACT</name>
<dbReference type="PANTHER" id="PTHR37689:SF1">
    <property type="entry name" value="PROTEIN FDHE"/>
    <property type="match status" value="1"/>
</dbReference>
<accession>A0A6P1ZLD9</accession>
<dbReference type="OrthoDB" id="9811074at2"/>
<evidence type="ECO:0000313" key="1">
    <source>
        <dbReference type="EMBL" id="TVM36592.1"/>
    </source>
</evidence>
<dbReference type="InterPro" id="IPR006452">
    <property type="entry name" value="Formate_DH_accessory"/>
</dbReference>
<organism evidence="1 2">
    <name type="scientific">Oceanidesulfovibrio marinus</name>
    <dbReference type="NCBI Taxonomy" id="370038"/>
    <lineage>
        <taxon>Bacteria</taxon>
        <taxon>Pseudomonadati</taxon>
        <taxon>Thermodesulfobacteriota</taxon>
        <taxon>Desulfovibrionia</taxon>
        <taxon>Desulfovibrionales</taxon>
        <taxon>Desulfovibrionaceae</taxon>
        <taxon>Oceanidesulfovibrio</taxon>
    </lineage>
</organism>
<dbReference type="RefSeq" id="WP_144233626.1">
    <property type="nucleotide sequence ID" value="NZ_QMIF01000001.1"/>
</dbReference>
<comment type="caution">
    <text evidence="1">The sequence shown here is derived from an EMBL/GenBank/DDBJ whole genome shotgun (WGS) entry which is preliminary data.</text>
</comment>
<dbReference type="InterPro" id="IPR024064">
    <property type="entry name" value="FdhE-like_sf"/>
</dbReference>
<sequence>MAAPDTQTLPEATRRQILIMSRDKPALKPLLLTFGHIQTAMAACRVHIQPPDVSGIELDIDRLRQGTPLLEQLSSLEIDIRLKETAAMLLPVLAESFPALADAADTLGKALEHETAVRACTALITNGNDEDLDCLADSLSMDAAELGFLLDWLGKPALEAVAAALAPLLEEVPWNFWDKGYCPVCGGTPSMSMLKQGEQEPTEYLKNSSAQRWLCCPSCAHTWRFRRTVCPSCGHDEQENREYYHVEGQTLERVELCRECNHYMLTMDVRDRITTPDHRLAPLSLLHLDMVAQQKGYEPLTELPWNMPAQPA</sequence>
<protein>
    <recommendedName>
        <fullName evidence="3">Formate dehydrogenase accessory protein FdhE</fullName>
    </recommendedName>
</protein>
<dbReference type="GO" id="GO:0005829">
    <property type="term" value="C:cytosol"/>
    <property type="evidence" value="ECO:0007669"/>
    <property type="project" value="TreeGrafter"/>
</dbReference>
<reference evidence="1 2" key="1">
    <citation type="submission" date="2018-06" db="EMBL/GenBank/DDBJ databases">
        <title>Complete genome of Desulfovibrio marinus P48SEP.</title>
        <authorList>
            <person name="Crispim J.S."/>
            <person name="Vidigal P.M.P."/>
            <person name="Silva L.C.F."/>
            <person name="Araujo L.C."/>
            <person name="Laguardia C.N."/>
            <person name="Dias R.S."/>
            <person name="Sousa M.P."/>
            <person name="Paula S.O."/>
            <person name="Silva C."/>
        </authorList>
    </citation>
    <scope>NUCLEOTIDE SEQUENCE [LARGE SCALE GENOMIC DNA]</scope>
    <source>
        <strain evidence="1 2">P48SEP</strain>
    </source>
</reference>
<dbReference type="AlphaFoldDB" id="A0A6P1ZLD9"/>
<proteinExistence type="predicted"/>
<dbReference type="PANTHER" id="PTHR37689">
    <property type="entry name" value="PROTEIN FDHE"/>
    <property type="match status" value="1"/>
</dbReference>
<gene>
    <name evidence="1" type="ORF">DQK91_01320</name>
</gene>
<dbReference type="EMBL" id="QMIF01000001">
    <property type="protein sequence ID" value="TVM36592.1"/>
    <property type="molecule type" value="Genomic_DNA"/>
</dbReference>
<dbReference type="GO" id="GO:0051604">
    <property type="term" value="P:protein maturation"/>
    <property type="evidence" value="ECO:0007669"/>
    <property type="project" value="TreeGrafter"/>
</dbReference>